<dbReference type="AlphaFoldDB" id="A0A0B4G482"/>
<name>A0A0B4G482_METGA</name>
<keyword evidence="3" id="KW-1185">Reference proteome</keyword>
<feature type="region of interest" description="Disordered" evidence="1">
    <location>
        <begin position="107"/>
        <end position="149"/>
    </location>
</feature>
<feature type="region of interest" description="Disordered" evidence="1">
    <location>
        <begin position="24"/>
        <end position="78"/>
    </location>
</feature>
<evidence type="ECO:0000313" key="2">
    <source>
        <dbReference type="EMBL" id="KID81395.1"/>
    </source>
</evidence>
<evidence type="ECO:0000313" key="3">
    <source>
        <dbReference type="Proteomes" id="UP000031192"/>
    </source>
</evidence>
<evidence type="ECO:0000256" key="1">
    <source>
        <dbReference type="SAM" id="MobiDB-lite"/>
    </source>
</evidence>
<dbReference type="InterPro" id="IPR022025">
    <property type="entry name" value="Amidoligase_2"/>
</dbReference>
<dbReference type="EMBL" id="AZNH01000152">
    <property type="protein sequence ID" value="KID81395.1"/>
    <property type="molecule type" value="Genomic_DNA"/>
</dbReference>
<dbReference type="OrthoDB" id="4940520at2759"/>
<proteinExistence type="predicted"/>
<evidence type="ECO:0008006" key="4">
    <source>
        <dbReference type="Google" id="ProtNLM"/>
    </source>
</evidence>
<feature type="compositionally biased region" description="Basic and acidic residues" evidence="1">
    <location>
        <begin position="27"/>
        <end position="41"/>
    </location>
</feature>
<reference evidence="2 3" key="1">
    <citation type="journal article" date="2014" name="Proc. Natl. Acad. Sci. U.S.A.">
        <title>Trajectory and genomic determinants of fungal-pathogen speciation and host adaptation.</title>
        <authorList>
            <person name="Hu X."/>
            <person name="Xiao G."/>
            <person name="Zheng P."/>
            <person name="Shang Y."/>
            <person name="Su Y."/>
            <person name="Zhang X."/>
            <person name="Liu X."/>
            <person name="Zhan S."/>
            <person name="St Leger R.J."/>
            <person name="Wang C."/>
        </authorList>
    </citation>
    <scope>NUCLEOTIDE SEQUENCE [LARGE SCALE GENOMIC DNA]</scope>
    <source>
        <strain evidence="2 3">ARSEF 977</strain>
    </source>
</reference>
<dbReference type="Pfam" id="PF12224">
    <property type="entry name" value="Amidoligase_2"/>
    <property type="match status" value="1"/>
</dbReference>
<dbReference type="PANTHER" id="PTHR36847">
    <property type="entry name" value="AMIDOLIGASE ENZYME"/>
    <property type="match status" value="1"/>
</dbReference>
<sequence>MSSTPTTPKPPTIGVELEFLVVNIPETRTDDEASSKDDRRPPVPNPNALPKSTDGKDLFEDKRWPPVPNPNAHSESRGTETMLEICKFLKDQRHQVACVYHDAVSQDPSMAHRDGDSQDPSMAHPDGDSQDPSMVHPDGDSQDPSMAHPDGYLVREVKTSDDQFEIRRFSFDSDKKMGENDTDYRVWNTKLDYNSPKKLPLRFTIWNFQSEHTVGSKLNYPPVEMRTPIMSEEKQQKEFLDIVDTLRTNFKISINRNCGLHIHAGYESDPPKPVDDLNRAKKVAAIVFMLEKPFLCELCHPARRVAQKRKLIGKESVCAKMARNPRHRVSRYPGFEHLIESIRQFRGRLGNRSSKEAFVFRFLEVLFSDTKIGKQGSEIFKKSLDEKEGTRTSLTLKLDIKTMEFRYFESILDTNMIEFWIAFVKKIFSICNKPEAQFENEFKDLYEMATRKQKPGWEDWLEKLGLSQYEETCNRYLERCKTLPLHESVILPESF</sequence>
<feature type="compositionally biased region" description="Basic and acidic residues" evidence="1">
    <location>
        <begin position="53"/>
        <end position="64"/>
    </location>
</feature>
<protein>
    <recommendedName>
        <fullName evidence="4">Amidoligase enzyme</fullName>
    </recommendedName>
</protein>
<dbReference type="Proteomes" id="UP000031192">
    <property type="component" value="Unassembled WGS sequence"/>
</dbReference>
<accession>A0A0B4G482</accession>
<comment type="caution">
    <text evidence="2">The sequence shown here is derived from an EMBL/GenBank/DDBJ whole genome shotgun (WGS) entry which is preliminary data.</text>
</comment>
<gene>
    <name evidence="2" type="ORF">MGU_11237</name>
</gene>
<organism evidence="2 3">
    <name type="scientific">Metarhizium guizhouense (strain ARSEF 977)</name>
    <dbReference type="NCBI Taxonomy" id="1276136"/>
    <lineage>
        <taxon>Eukaryota</taxon>
        <taxon>Fungi</taxon>
        <taxon>Dikarya</taxon>
        <taxon>Ascomycota</taxon>
        <taxon>Pezizomycotina</taxon>
        <taxon>Sordariomycetes</taxon>
        <taxon>Hypocreomycetidae</taxon>
        <taxon>Hypocreales</taxon>
        <taxon>Clavicipitaceae</taxon>
        <taxon>Metarhizium</taxon>
    </lineage>
</organism>
<dbReference type="HOGENOM" id="CLU_551031_0_0_1"/>
<dbReference type="PANTHER" id="PTHR36847:SF1">
    <property type="entry name" value="AMIDOLIGASE ENZYME"/>
    <property type="match status" value="1"/>
</dbReference>